<dbReference type="Proteomes" id="UP000635565">
    <property type="component" value="Unassembled WGS sequence"/>
</dbReference>
<organism evidence="3 4">
    <name type="scientific">Dictyobacter formicarum</name>
    <dbReference type="NCBI Taxonomy" id="2778368"/>
    <lineage>
        <taxon>Bacteria</taxon>
        <taxon>Bacillati</taxon>
        <taxon>Chloroflexota</taxon>
        <taxon>Ktedonobacteria</taxon>
        <taxon>Ktedonobacterales</taxon>
        <taxon>Dictyobacteraceae</taxon>
        <taxon>Dictyobacter</taxon>
    </lineage>
</organism>
<dbReference type="NCBIfam" id="TIGR03605">
    <property type="entry name" value="antibiot_sagB"/>
    <property type="match status" value="1"/>
</dbReference>
<evidence type="ECO:0000259" key="2">
    <source>
        <dbReference type="Pfam" id="PF22767"/>
    </source>
</evidence>
<reference evidence="3 4" key="1">
    <citation type="journal article" date="2021" name="Int. J. Syst. Evol. Microbiol.">
        <title>Reticulibacter mediterranei gen. nov., sp. nov., within the new family Reticulibacteraceae fam. nov., and Ktedonospora formicarum gen. nov., sp. nov., Ktedonobacter robiniae sp. nov., Dictyobacter formicarum sp. nov. and Dictyobacter arantiisoli sp. nov., belonging to the class Ktedonobacteria.</title>
        <authorList>
            <person name="Yabe S."/>
            <person name="Zheng Y."/>
            <person name="Wang C.M."/>
            <person name="Sakai Y."/>
            <person name="Abe K."/>
            <person name="Yokota A."/>
            <person name="Donadio S."/>
            <person name="Cavaletti L."/>
            <person name="Monciardini P."/>
        </authorList>
    </citation>
    <scope>NUCLEOTIDE SEQUENCE [LARGE SCALE GENOMIC DNA]</scope>
    <source>
        <strain evidence="3 4">SOSP1-9</strain>
    </source>
</reference>
<evidence type="ECO:0008006" key="5">
    <source>
        <dbReference type="Google" id="ProtNLM"/>
    </source>
</evidence>
<dbReference type="Pfam" id="PF22767">
    <property type="entry name" value="ThcOx"/>
    <property type="match status" value="1"/>
</dbReference>
<dbReference type="Pfam" id="PF00881">
    <property type="entry name" value="Nitroreductase"/>
    <property type="match status" value="1"/>
</dbReference>
<dbReference type="InterPro" id="IPR054488">
    <property type="entry name" value="ThcOx_dom2"/>
</dbReference>
<dbReference type="Gene3D" id="3.40.109.10">
    <property type="entry name" value="NADH Oxidase"/>
    <property type="match status" value="1"/>
</dbReference>
<keyword evidence="4" id="KW-1185">Reference proteome</keyword>
<dbReference type="RefSeq" id="WP_201365014.1">
    <property type="nucleotide sequence ID" value="NZ_BNJJ01000017.1"/>
</dbReference>
<name>A0ABQ3VQS7_9CHLR</name>
<comment type="caution">
    <text evidence="3">The sequence shown here is derived from an EMBL/GenBank/DDBJ whole genome shotgun (WGS) entry which is preliminary data.</text>
</comment>
<evidence type="ECO:0000313" key="3">
    <source>
        <dbReference type="EMBL" id="GHO87451.1"/>
    </source>
</evidence>
<dbReference type="CDD" id="cd02142">
    <property type="entry name" value="McbC_SagB-like_oxidoreductase"/>
    <property type="match status" value="1"/>
</dbReference>
<protein>
    <recommendedName>
        <fullName evidence="5">Dehydrogenase</fullName>
    </recommendedName>
</protein>
<proteinExistence type="predicted"/>
<feature type="domain" description="Nitroreductase" evidence="1">
    <location>
        <begin position="289"/>
        <end position="468"/>
    </location>
</feature>
<evidence type="ECO:0000259" key="1">
    <source>
        <dbReference type="Pfam" id="PF00881"/>
    </source>
</evidence>
<dbReference type="EMBL" id="BNJJ01000017">
    <property type="protein sequence ID" value="GHO87451.1"/>
    <property type="molecule type" value="Genomic_DNA"/>
</dbReference>
<dbReference type="InterPro" id="IPR000415">
    <property type="entry name" value="Nitroreductase-like"/>
</dbReference>
<dbReference type="PANTHER" id="PTHR43745">
    <property type="entry name" value="NITROREDUCTASE MJ1384-RELATED"/>
    <property type="match status" value="1"/>
</dbReference>
<sequence length="480" mass="54053">MNLIPASSHISYCLTEGTEVHDEAQGIVAASPYFRVTISPLSSGLHHVFSRLAQAPCSMRWINETICAVHEESMLTTCYRYLSSLMRHQMCHMYVTSETSAVPLATLYPTSTSFQHKWINIRPEQQYRLSRFAYMHRGEDGLYWLESPLAHAQLNVQSMMVAELLYQLGTAITSRELARMLGEESLDTVTGVLTLLLIGNFAAATTDDGQLSEEQDATLRQWEFHDLLFHSRSRAGRHNNPVGGTYRFLHQLPPQPVIKQMQWPVTIQLPQPAMERVQSIEPALSTVMEKRASIRKYDDDLPITIAQLSEFLYRVARVKEIYTYGESELTKRPYPGAGATYELECYLTIDRSAGLAAGLYWYDPLKHTLSLIREPDKDTERLLIDASLSMEGDSRPQVLITLAARFQRVSWKYQSIAYALILKDVGVLYATMYLVASAMGLAPCALGLGDADLFARLIGSDYFQETSVGEFALGSKKHDV</sequence>
<dbReference type="InterPro" id="IPR052544">
    <property type="entry name" value="Bacteriocin_Proc_Enz"/>
</dbReference>
<evidence type="ECO:0000313" key="4">
    <source>
        <dbReference type="Proteomes" id="UP000635565"/>
    </source>
</evidence>
<dbReference type="InterPro" id="IPR029479">
    <property type="entry name" value="Nitroreductase"/>
</dbReference>
<gene>
    <name evidence="3" type="ORF">KSZ_54570</name>
</gene>
<accession>A0ABQ3VQS7</accession>
<dbReference type="SUPFAM" id="SSF55469">
    <property type="entry name" value="FMN-dependent nitroreductase-like"/>
    <property type="match status" value="1"/>
</dbReference>
<dbReference type="PANTHER" id="PTHR43745:SF2">
    <property type="entry name" value="NITROREDUCTASE MJ1384-RELATED"/>
    <property type="match status" value="1"/>
</dbReference>
<feature type="domain" description="Cyanobactin oxidase ThcOx second" evidence="2">
    <location>
        <begin position="127"/>
        <end position="239"/>
    </location>
</feature>
<dbReference type="InterPro" id="IPR020051">
    <property type="entry name" value="SagB-type_dehydrogenase"/>
</dbReference>